<feature type="region of interest" description="Disordered" evidence="1">
    <location>
        <begin position="320"/>
        <end position="418"/>
    </location>
</feature>
<dbReference type="AlphaFoldDB" id="A0A420XZ95"/>
<feature type="compositionally biased region" description="Basic and acidic residues" evidence="1">
    <location>
        <begin position="116"/>
        <end position="128"/>
    </location>
</feature>
<protein>
    <submittedName>
        <fullName evidence="2">Uncharacterized protein</fullName>
    </submittedName>
</protein>
<feature type="compositionally biased region" description="Low complexity" evidence="1">
    <location>
        <begin position="243"/>
        <end position="256"/>
    </location>
</feature>
<keyword evidence="3" id="KW-1185">Reference proteome</keyword>
<organism evidence="2 3">
    <name type="scientific">Coniochaeta pulveracea</name>
    <dbReference type="NCBI Taxonomy" id="177199"/>
    <lineage>
        <taxon>Eukaryota</taxon>
        <taxon>Fungi</taxon>
        <taxon>Dikarya</taxon>
        <taxon>Ascomycota</taxon>
        <taxon>Pezizomycotina</taxon>
        <taxon>Sordariomycetes</taxon>
        <taxon>Sordariomycetidae</taxon>
        <taxon>Coniochaetales</taxon>
        <taxon>Coniochaetaceae</taxon>
        <taxon>Coniochaeta</taxon>
    </lineage>
</organism>
<evidence type="ECO:0000256" key="1">
    <source>
        <dbReference type="SAM" id="MobiDB-lite"/>
    </source>
</evidence>
<feature type="compositionally biased region" description="Basic and acidic residues" evidence="1">
    <location>
        <begin position="361"/>
        <end position="418"/>
    </location>
</feature>
<evidence type="ECO:0000313" key="3">
    <source>
        <dbReference type="Proteomes" id="UP000275385"/>
    </source>
</evidence>
<accession>A0A420XZ95</accession>
<feature type="compositionally biased region" description="Basic and acidic residues" evidence="1">
    <location>
        <begin position="7"/>
        <end position="26"/>
    </location>
</feature>
<feature type="compositionally biased region" description="Low complexity" evidence="1">
    <location>
        <begin position="278"/>
        <end position="291"/>
    </location>
</feature>
<gene>
    <name evidence="2" type="ORF">DL546_004061</name>
</gene>
<feature type="region of interest" description="Disordered" evidence="1">
    <location>
        <begin position="1"/>
        <end position="306"/>
    </location>
</feature>
<name>A0A420XZ95_9PEZI</name>
<comment type="caution">
    <text evidence="2">The sequence shown here is derived from an EMBL/GenBank/DDBJ whole genome shotgun (WGS) entry which is preliminary data.</text>
</comment>
<dbReference type="Proteomes" id="UP000275385">
    <property type="component" value="Unassembled WGS sequence"/>
</dbReference>
<feature type="compositionally biased region" description="Low complexity" evidence="1">
    <location>
        <begin position="27"/>
        <end position="37"/>
    </location>
</feature>
<feature type="compositionally biased region" description="Low complexity" evidence="1">
    <location>
        <begin position="83"/>
        <end position="95"/>
    </location>
</feature>
<feature type="compositionally biased region" description="Basic and acidic residues" evidence="1">
    <location>
        <begin position="196"/>
        <end position="222"/>
    </location>
</feature>
<dbReference type="EMBL" id="QVQW01000090">
    <property type="protein sequence ID" value="RKU40839.1"/>
    <property type="molecule type" value="Genomic_DNA"/>
</dbReference>
<sequence>MSMRSRIRNDGYDHEPNTSRFEHDTSSRYSSPRPSRSSRYHDREPLPRPPLGEDADPYYGRARQTSPSDGGSSNRQAGRERPSLSSPPRSARSQLPSPPRRYDEHSRRSRSARYPGIEDLHESPEPSRRRNISPAPSTKPHRRRYSPSPSPPPRRRAYSPSPGRQHNTRYGSASRDRSRTTGGRSNRYPSPAPSDAHVRSETRSRGSERGREYDRDRRRGGSDRASTAYYDPASADERRYKRGPAAAAAGADTGRSSRSRSKAAREHVANMSPRWQKAATAALQAGGMAMLNSRSEPGSWTGPKGARIATAALGAAALQGFGRETGPDEHEDMGGALGGFLAEKLGNTAKKRVSRSRPSGRQRDGASGRNSERDYGRNPYDGHYDDREQTRNSGRDRYDDRGGYQDRGRDYRERNRTR</sequence>
<reference evidence="2 3" key="1">
    <citation type="submission" date="2018-08" db="EMBL/GenBank/DDBJ databases">
        <title>Draft genome of the lignicolous fungus Coniochaeta pulveracea.</title>
        <authorList>
            <person name="Borstlap C.J."/>
            <person name="De Witt R.N."/>
            <person name="Botha A."/>
            <person name="Volschenk H."/>
        </authorList>
    </citation>
    <scope>NUCLEOTIDE SEQUENCE [LARGE SCALE GENOMIC DNA]</scope>
    <source>
        <strain evidence="2 3">CAB683</strain>
    </source>
</reference>
<evidence type="ECO:0000313" key="2">
    <source>
        <dbReference type="EMBL" id="RKU40839.1"/>
    </source>
</evidence>
<feature type="compositionally biased region" description="Polar residues" evidence="1">
    <location>
        <begin position="63"/>
        <end position="76"/>
    </location>
</feature>
<feature type="compositionally biased region" description="Basic residues" evidence="1">
    <location>
        <begin position="349"/>
        <end position="360"/>
    </location>
</feature>
<proteinExistence type="predicted"/>